<feature type="transmembrane region" description="Helical" evidence="5">
    <location>
        <begin position="238"/>
        <end position="262"/>
    </location>
</feature>
<evidence type="ECO:0000256" key="4">
    <source>
        <dbReference type="ARBA" id="ARBA00023136"/>
    </source>
</evidence>
<feature type="transmembrane region" description="Helical" evidence="5">
    <location>
        <begin position="188"/>
        <end position="207"/>
    </location>
</feature>
<reference evidence="7 8" key="1">
    <citation type="submission" date="2014-03" db="EMBL/GenBank/DDBJ databases">
        <title>Genomics of Bifidobacteria.</title>
        <authorList>
            <person name="Ventura M."/>
            <person name="Milani C."/>
            <person name="Lugli G.A."/>
        </authorList>
    </citation>
    <scope>NUCLEOTIDE SEQUENCE [LARGE SCALE GENOMIC DNA]</scope>
    <source>
        <strain evidence="7 8">DSM 22767</strain>
    </source>
</reference>
<evidence type="ECO:0000256" key="3">
    <source>
        <dbReference type="ARBA" id="ARBA00022989"/>
    </source>
</evidence>
<gene>
    <name evidence="7" type="ORF">BBOH_0490</name>
</gene>
<evidence type="ECO:0000313" key="8">
    <source>
        <dbReference type="Proteomes" id="UP000029096"/>
    </source>
</evidence>
<feature type="transmembrane region" description="Helical" evidence="5">
    <location>
        <begin position="65"/>
        <end position="86"/>
    </location>
</feature>
<feature type="transmembrane region" description="Helical" evidence="5">
    <location>
        <begin position="98"/>
        <end position="115"/>
    </location>
</feature>
<evidence type="ECO:0000313" key="7">
    <source>
        <dbReference type="EMBL" id="KFI45689.1"/>
    </source>
</evidence>
<dbReference type="EMBL" id="JGYP01000002">
    <property type="protein sequence ID" value="KFI45689.1"/>
    <property type="molecule type" value="Genomic_DNA"/>
</dbReference>
<feature type="transmembrane region" description="Helical" evidence="5">
    <location>
        <begin position="308"/>
        <end position="327"/>
    </location>
</feature>
<comment type="subcellular location">
    <subcellularLocation>
        <location evidence="1">Cell membrane</location>
        <topology evidence="1">Multi-pass membrane protein</topology>
    </subcellularLocation>
</comment>
<dbReference type="PANTHER" id="PTHR23528">
    <property type="match status" value="1"/>
</dbReference>
<feature type="transmembrane region" description="Helical" evidence="5">
    <location>
        <begin position="28"/>
        <end position="53"/>
    </location>
</feature>
<feature type="transmembrane region" description="Helical" evidence="5">
    <location>
        <begin position="158"/>
        <end position="182"/>
    </location>
</feature>
<dbReference type="PRINTS" id="PR01035">
    <property type="entry name" value="TCRTETA"/>
</dbReference>
<dbReference type="SUPFAM" id="SSF103473">
    <property type="entry name" value="MFS general substrate transporter"/>
    <property type="match status" value="1"/>
</dbReference>
<dbReference type="AlphaFoldDB" id="A0A086ZGN9"/>
<dbReference type="InterPro" id="IPR001958">
    <property type="entry name" value="Tet-R_TetA/multi-R_MdtG-like"/>
</dbReference>
<feature type="transmembrane region" description="Helical" evidence="5">
    <location>
        <begin position="121"/>
        <end position="146"/>
    </location>
</feature>
<dbReference type="InterPro" id="IPR036259">
    <property type="entry name" value="MFS_trans_sf"/>
</dbReference>
<dbReference type="Gene3D" id="1.20.1250.20">
    <property type="entry name" value="MFS general substrate transporter like domains"/>
    <property type="match status" value="2"/>
</dbReference>
<protein>
    <submittedName>
        <fullName evidence="7">Major facilitator superfamily transporter</fullName>
    </submittedName>
</protein>
<dbReference type="PANTHER" id="PTHR23528:SF1">
    <property type="entry name" value="MAJOR FACILITATOR SUPERFAMILY (MFS) PROFILE DOMAIN-CONTAINING PROTEIN"/>
    <property type="match status" value="1"/>
</dbReference>
<evidence type="ECO:0000259" key="6">
    <source>
        <dbReference type="PROSITE" id="PS50850"/>
    </source>
</evidence>
<dbReference type="InterPro" id="IPR020846">
    <property type="entry name" value="MFS_dom"/>
</dbReference>
<sequence>MEAYTLPQSANLAPDTGKPLENKVRFGIGFALVSVLWCVPFAMGSGVLLPQLFTTIPGISAENAIGSMNSISVIFALIANIVFGTFSDISKFRIGKRTPWIVLGGIIGGAGYFLTAQSKTLFWIVTGWCIVQIGINCIIAPAVAVLSDRIPEATRGTFSAIYGAGQIVGMQLGNFIGSFFLAKLNAGLVIGTLLFLFSGLITVIIWPREKSAEDNTRVASVGDILRSFIPPTKNSRDFYLALIGRLTFTIGMFMISGYQLLILKRYIHLTRDQASSAIQIISLITMVATIVASVVSGPLSDFLQRRKVMVALGCILTALGLLMPWIMPTTTGMYLYAVLGGLGNGCYMSVDQALNVDVLPSAEQAGKDLGILNLSNTIGQALAPWCTTVIFGAFGGYKLVFPAAAAFLLVGTIAIMMIRKVK</sequence>
<dbReference type="GO" id="GO:0022857">
    <property type="term" value="F:transmembrane transporter activity"/>
    <property type="evidence" value="ECO:0007669"/>
    <property type="project" value="InterPro"/>
</dbReference>
<feature type="transmembrane region" description="Helical" evidence="5">
    <location>
        <begin position="399"/>
        <end position="418"/>
    </location>
</feature>
<dbReference type="OrthoDB" id="7584869at2"/>
<dbReference type="eggNOG" id="COG2211">
    <property type="taxonomic scope" value="Bacteria"/>
</dbReference>
<dbReference type="PROSITE" id="PS50850">
    <property type="entry name" value="MFS"/>
    <property type="match status" value="1"/>
</dbReference>
<feature type="transmembrane region" description="Helical" evidence="5">
    <location>
        <begin position="274"/>
        <end position="296"/>
    </location>
</feature>
<dbReference type="RefSeq" id="WP_033521815.1">
    <property type="nucleotide sequence ID" value="NZ_JDUS01000011.1"/>
</dbReference>
<evidence type="ECO:0000256" key="1">
    <source>
        <dbReference type="ARBA" id="ARBA00004651"/>
    </source>
</evidence>
<keyword evidence="3 5" id="KW-1133">Transmembrane helix</keyword>
<dbReference type="InterPro" id="IPR011701">
    <property type="entry name" value="MFS"/>
</dbReference>
<name>A0A086ZGN9_9BIFI</name>
<dbReference type="Pfam" id="PF07690">
    <property type="entry name" value="MFS_1"/>
    <property type="match status" value="1"/>
</dbReference>
<dbReference type="Proteomes" id="UP000029096">
    <property type="component" value="Unassembled WGS sequence"/>
</dbReference>
<accession>A0A086ZGN9</accession>
<dbReference type="STRING" id="1437606.BBOH_0490"/>
<evidence type="ECO:0000256" key="2">
    <source>
        <dbReference type="ARBA" id="ARBA00022692"/>
    </source>
</evidence>
<dbReference type="GO" id="GO:0005886">
    <property type="term" value="C:plasma membrane"/>
    <property type="evidence" value="ECO:0007669"/>
    <property type="project" value="UniProtKB-SubCell"/>
</dbReference>
<proteinExistence type="predicted"/>
<keyword evidence="8" id="KW-1185">Reference proteome</keyword>
<feature type="domain" description="Major facilitator superfamily (MFS) profile" evidence="6">
    <location>
        <begin position="30"/>
        <end position="422"/>
    </location>
</feature>
<comment type="caution">
    <text evidence="7">The sequence shown here is derived from an EMBL/GenBank/DDBJ whole genome shotgun (WGS) entry which is preliminary data.</text>
</comment>
<keyword evidence="2 5" id="KW-0812">Transmembrane</keyword>
<keyword evidence="4 5" id="KW-0472">Membrane</keyword>
<organism evidence="7 8">
    <name type="scientific">Bifidobacterium bohemicum DSM 22767</name>
    <dbReference type="NCBI Taxonomy" id="1437606"/>
    <lineage>
        <taxon>Bacteria</taxon>
        <taxon>Bacillati</taxon>
        <taxon>Actinomycetota</taxon>
        <taxon>Actinomycetes</taxon>
        <taxon>Bifidobacteriales</taxon>
        <taxon>Bifidobacteriaceae</taxon>
        <taxon>Bifidobacterium</taxon>
    </lineage>
</organism>
<evidence type="ECO:0000256" key="5">
    <source>
        <dbReference type="SAM" id="Phobius"/>
    </source>
</evidence>